<dbReference type="PROSITE" id="PS51831">
    <property type="entry name" value="HD"/>
    <property type="match status" value="1"/>
</dbReference>
<accession>A0ABR4MR81</accession>
<evidence type="ECO:0000313" key="3">
    <source>
        <dbReference type="Proteomes" id="UP001610728"/>
    </source>
</evidence>
<sequence length="214" mass="23784">MISQDLIPKVQAYVKEYMSHYDGSHDYTHIERVTQLAGHIYEHEKTRNPTLDPAVITIAAYLHDVGDRKYLRAGEDGATLVRDVLESLGAPPELAQRVQAICLGVSYSSEIKDCAKVAALVQQMPELAVVQDADRLDALGAVGIGRTFLFSGAKGRVMQDSVDHFDEKLLLLAGMMKTETGRQMAIERTQRLAMFKQWWMEETGMSGTGQKVTI</sequence>
<evidence type="ECO:0000259" key="1">
    <source>
        <dbReference type="PROSITE" id="PS51831"/>
    </source>
</evidence>
<dbReference type="PANTHER" id="PTHR33594:SF1">
    <property type="entry name" value="HD_PDEASE DOMAIN-CONTAINING PROTEIN"/>
    <property type="match status" value="1"/>
</dbReference>
<organism evidence="2 3">
    <name type="scientific">Ceratocystis lukuohia</name>
    <dbReference type="NCBI Taxonomy" id="2019550"/>
    <lineage>
        <taxon>Eukaryota</taxon>
        <taxon>Fungi</taxon>
        <taxon>Dikarya</taxon>
        <taxon>Ascomycota</taxon>
        <taxon>Pezizomycotina</taxon>
        <taxon>Sordariomycetes</taxon>
        <taxon>Hypocreomycetidae</taxon>
        <taxon>Microascales</taxon>
        <taxon>Ceratocystidaceae</taxon>
        <taxon>Ceratocystis</taxon>
    </lineage>
</organism>
<dbReference type="InterPro" id="IPR003607">
    <property type="entry name" value="HD/PDEase_dom"/>
</dbReference>
<dbReference type="Gene3D" id="1.10.472.50">
    <property type="entry name" value="HD-domain/PDEase-like"/>
    <property type="match status" value="1"/>
</dbReference>
<protein>
    <submittedName>
        <fullName evidence="2">HD domain protein</fullName>
    </submittedName>
</protein>
<dbReference type="InterPro" id="IPR006674">
    <property type="entry name" value="HD_domain"/>
</dbReference>
<keyword evidence="3" id="KW-1185">Reference proteome</keyword>
<dbReference type="Pfam" id="PF01966">
    <property type="entry name" value="HD"/>
    <property type="match status" value="1"/>
</dbReference>
<dbReference type="GeneID" id="98114354"/>
<comment type="caution">
    <text evidence="2">The sequence shown here is derived from an EMBL/GenBank/DDBJ whole genome shotgun (WGS) entry which is preliminary data.</text>
</comment>
<dbReference type="SMART" id="SM00471">
    <property type="entry name" value="HDc"/>
    <property type="match status" value="1"/>
</dbReference>
<dbReference type="EMBL" id="JABSNW010000001">
    <property type="protein sequence ID" value="KAL2890750.1"/>
    <property type="molecule type" value="Genomic_DNA"/>
</dbReference>
<dbReference type="RefSeq" id="XP_070861930.1">
    <property type="nucleotide sequence ID" value="XM_070999640.1"/>
</dbReference>
<dbReference type="PANTHER" id="PTHR33594">
    <property type="entry name" value="SUPERFAMILY HYDROLASE, PUTATIVE (AFU_ORTHOLOGUE AFUA_1G03035)-RELATED"/>
    <property type="match status" value="1"/>
</dbReference>
<feature type="domain" description="HD" evidence="1">
    <location>
        <begin position="26"/>
        <end position="139"/>
    </location>
</feature>
<evidence type="ECO:0000313" key="2">
    <source>
        <dbReference type="EMBL" id="KAL2890750.1"/>
    </source>
</evidence>
<dbReference type="Proteomes" id="UP001610728">
    <property type="component" value="Unassembled WGS sequence"/>
</dbReference>
<reference evidence="2 3" key="1">
    <citation type="submission" date="2020-05" db="EMBL/GenBank/DDBJ databases">
        <title>Ceratocystis lukuohia genome.</title>
        <authorList>
            <person name="Harrington T.C."/>
            <person name="Kim K."/>
            <person name="Mayers C.G."/>
        </authorList>
    </citation>
    <scope>NUCLEOTIDE SEQUENCE [LARGE SCALE GENOMIC DNA]</scope>
    <source>
        <strain evidence="2 3">C4212</strain>
    </source>
</reference>
<dbReference type="SUPFAM" id="SSF109604">
    <property type="entry name" value="HD-domain/PDEase-like"/>
    <property type="match status" value="1"/>
</dbReference>
<dbReference type="Gene3D" id="1.20.58.1910">
    <property type="match status" value="1"/>
</dbReference>
<name>A0ABR4MR81_9PEZI</name>
<proteinExistence type="predicted"/>
<dbReference type="CDD" id="cd00077">
    <property type="entry name" value="HDc"/>
    <property type="match status" value="1"/>
</dbReference>
<gene>
    <name evidence="2" type="ORF">HOO65_010108</name>
</gene>